<dbReference type="PANTHER" id="PTHR46652">
    <property type="entry name" value="LEUCINE-RICH REPEAT AND IQ DOMAIN-CONTAINING PROTEIN 1-RELATED"/>
    <property type="match status" value="1"/>
</dbReference>
<evidence type="ECO:0000256" key="1">
    <source>
        <dbReference type="ARBA" id="ARBA00022614"/>
    </source>
</evidence>
<dbReference type="AlphaFoldDB" id="A0A0H5R9J8"/>
<accession>A0A0H5R9J8</accession>
<dbReference type="PANTHER" id="PTHR46652:SF3">
    <property type="entry name" value="LEUCINE-RICH REPEAT-CONTAINING PROTEIN 9"/>
    <property type="match status" value="1"/>
</dbReference>
<name>A0A0H5R9J8_9EUKA</name>
<dbReference type="SUPFAM" id="SSF52058">
    <property type="entry name" value="L domain-like"/>
    <property type="match status" value="1"/>
</dbReference>
<sequence>MVTLCELLSTPGPPTRLIWSYLSWQDCQSAIHVNLIMNRSYYMSAESFTVSRRRSSSSPAIFLQRLLQRFQYLIRLDLSSVNLSRIWLGAVLSPPYLPCRLTLQYLNLSNTQIDDLSPLPMFQALHHLKLFGCCNIVDLSPLAYCTSLKSLDVTAVRAIALPSLSLLRSLQHLDISYSRISDIWPLLSVSDSLISLNISSTSITDLRPLSSCRRLELLALCVCAETIDCGPLSGCHSLRQVNLNGTYSKSRQSIATR</sequence>
<dbReference type="InterPro" id="IPR025875">
    <property type="entry name" value="Leu-rich_rpt_4"/>
</dbReference>
<dbReference type="InterPro" id="IPR032675">
    <property type="entry name" value="LRR_dom_sf"/>
</dbReference>
<dbReference type="EMBL" id="HACM01010348">
    <property type="protein sequence ID" value="CRZ10790.1"/>
    <property type="molecule type" value="Transcribed_RNA"/>
</dbReference>
<proteinExistence type="predicted"/>
<evidence type="ECO:0000313" key="3">
    <source>
        <dbReference type="EMBL" id="CRZ10790.1"/>
    </source>
</evidence>
<reference evidence="3" key="1">
    <citation type="submission" date="2015-04" db="EMBL/GenBank/DDBJ databases">
        <title>The genome sequence of the plant pathogenic Rhizarian Plasmodiophora brassicae reveals insights in its biotrophic life cycle and the origin of chitin synthesis.</title>
        <authorList>
            <person name="Schwelm A."/>
            <person name="Fogelqvist J."/>
            <person name="Knaust A."/>
            <person name="Julke S."/>
            <person name="Lilja T."/>
            <person name="Dhandapani V."/>
            <person name="Bonilla-Rosso G."/>
            <person name="Karlsson M."/>
            <person name="Shevchenko A."/>
            <person name="Choi S.R."/>
            <person name="Kim H.G."/>
            <person name="Park J.Y."/>
            <person name="Lim Y.P."/>
            <person name="Ludwig-Muller J."/>
            <person name="Dixelius C."/>
        </authorList>
    </citation>
    <scope>NUCLEOTIDE SEQUENCE</scope>
    <source>
        <tissue evidence="3">Potato root galls</tissue>
    </source>
</reference>
<protein>
    <submittedName>
        <fullName evidence="3">Uncharacterized protein</fullName>
    </submittedName>
</protein>
<keyword evidence="1" id="KW-0433">Leucine-rich repeat</keyword>
<dbReference type="PROSITE" id="PS51450">
    <property type="entry name" value="LRR"/>
    <property type="match status" value="1"/>
</dbReference>
<keyword evidence="2" id="KW-0677">Repeat</keyword>
<dbReference type="InterPro" id="IPR050836">
    <property type="entry name" value="SDS22/Internalin_LRR"/>
</dbReference>
<dbReference type="InterPro" id="IPR001611">
    <property type="entry name" value="Leu-rich_rpt"/>
</dbReference>
<dbReference type="Pfam" id="PF12799">
    <property type="entry name" value="LRR_4"/>
    <property type="match status" value="1"/>
</dbReference>
<evidence type="ECO:0000256" key="2">
    <source>
        <dbReference type="ARBA" id="ARBA00022737"/>
    </source>
</evidence>
<dbReference type="Gene3D" id="3.80.10.10">
    <property type="entry name" value="Ribonuclease Inhibitor"/>
    <property type="match status" value="1"/>
</dbReference>
<organism evidence="3">
    <name type="scientific">Spongospora subterranea</name>
    <dbReference type="NCBI Taxonomy" id="70186"/>
    <lineage>
        <taxon>Eukaryota</taxon>
        <taxon>Sar</taxon>
        <taxon>Rhizaria</taxon>
        <taxon>Endomyxa</taxon>
        <taxon>Phytomyxea</taxon>
        <taxon>Plasmodiophorida</taxon>
        <taxon>Plasmodiophoridae</taxon>
        <taxon>Spongospora</taxon>
    </lineage>
</organism>